<feature type="domain" description="RNA polymerase sigma-70 region 2" evidence="6">
    <location>
        <begin position="15"/>
        <end position="81"/>
    </location>
</feature>
<dbReference type="InterPro" id="IPR013324">
    <property type="entry name" value="RNA_pol_sigma_r3/r4-like"/>
</dbReference>
<evidence type="ECO:0000256" key="3">
    <source>
        <dbReference type="ARBA" id="ARBA00023082"/>
    </source>
</evidence>
<dbReference type="Pfam" id="PF08281">
    <property type="entry name" value="Sigma70_r4_2"/>
    <property type="match status" value="1"/>
</dbReference>
<reference evidence="8" key="1">
    <citation type="submission" date="2022-11" db="EMBL/GenBank/DDBJ databases">
        <authorList>
            <person name="Somphong A."/>
            <person name="Phongsopitanun W."/>
        </authorList>
    </citation>
    <scope>NUCLEOTIDE SEQUENCE</scope>
    <source>
        <strain evidence="8">Pm04-4</strain>
    </source>
</reference>
<dbReference type="InterPro" id="IPR013325">
    <property type="entry name" value="RNA_pol_sigma_r2"/>
</dbReference>
<dbReference type="Gene3D" id="1.10.10.10">
    <property type="entry name" value="Winged helix-like DNA-binding domain superfamily/Winged helix DNA-binding domain"/>
    <property type="match status" value="1"/>
</dbReference>
<dbReference type="InterPro" id="IPR036388">
    <property type="entry name" value="WH-like_DNA-bd_sf"/>
</dbReference>
<name>A0ABT4BGC8_9ACTN</name>
<dbReference type="NCBIfam" id="TIGR02937">
    <property type="entry name" value="sigma70-ECF"/>
    <property type="match status" value="1"/>
</dbReference>
<accession>A0ABT4BGC8</accession>
<evidence type="ECO:0000259" key="7">
    <source>
        <dbReference type="Pfam" id="PF08281"/>
    </source>
</evidence>
<evidence type="ECO:0000259" key="6">
    <source>
        <dbReference type="Pfam" id="PF04542"/>
    </source>
</evidence>
<evidence type="ECO:0000256" key="5">
    <source>
        <dbReference type="ARBA" id="ARBA00023163"/>
    </source>
</evidence>
<comment type="similarity">
    <text evidence="1">Belongs to the sigma-70 factor family. ECF subfamily.</text>
</comment>
<keyword evidence="5" id="KW-0804">Transcription</keyword>
<keyword evidence="2" id="KW-0805">Transcription regulation</keyword>
<evidence type="ECO:0000313" key="9">
    <source>
        <dbReference type="Proteomes" id="UP001151002"/>
    </source>
</evidence>
<feature type="domain" description="RNA polymerase sigma factor 70 region 4 type 2" evidence="7">
    <location>
        <begin position="105"/>
        <end position="157"/>
    </location>
</feature>
<dbReference type="SUPFAM" id="SSF88946">
    <property type="entry name" value="Sigma2 domain of RNA polymerase sigma factors"/>
    <property type="match status" value="1"/>
</dbReference>
<dbReference type="Proteomes" id="UP001151002">
    <property type="component" value="Unassembled WGS sequence"/>
</dbReference>
<keyword evidence="4" id="KW-0238">DNA-binding</keyword>
<dbReference type="Pfam" id="PF04542">
    <property type="entry name" value="Sigma70_r2"/>
    <property type="match status" value="1"/>
</dbReference>
<dbReference type="SUPFAM" id="SSF88659">
    <property type="entry name" value="Sigma3 and sigma4 domains of RNA polymerase sigma factors"/>
    <property type="match status" value="1"/>
</dbReference>
<sequence length="175" mass="20111">MRKRSSADEEVTAFVRARYGPLLRTAYLLCGDRGRAEDLVQATLAKTVVAWPRLQRSENVDHYVRRILINTFVSWRRRRSWWEQPLGRLIEGPAPDEYAAVDQRDWLRRALDALPARQRAAVVLRFYEDLSEQDAARVLGCSVGTVKSLSSRGLQTLRRQWVEPGAAAENEVRYA</sequence>
<dbReference type="RefSeq" id="WP_267570151.1">
    <property type="nucleotide sequence ID" value="NZ_JAPNTZ010000027.1"/>
</dbReference>
<protein>
    <submittedName>
        <fullName evidence="8">SigE family RNA polymerase sigma factor</fullName>
    </submittedName>
</protein>
<keyword evidence="9" id="KW-1185">Reference proteome</keyword>
<comment type="caution">
    <text evidence="8">The sequence shown here is derived from an EMBL/GenBank/DDBJ whole genome shotgun (WGS) entry which is preliminary data.</text>
</comment>
<evidence type="ECO:0000256" key="1">
    <source>
        <dbReference type="ARBA" id="ARBA00010641"/>
    </source>
</evidence>
<dbReference type="CDD" id="cd06171">
    <property type="entry name" value="Sigma70_r4"/>
    <property type="match status" value="1"/>
</dbReference>
<dbReference type="NCBIfam" id="TIGR02983">
    <property type="entry name" value="SigE-fam_strep"/>
    <property type="match status" value="1"/>
</dbReference>
<dbReference type="InterPro" id="IPR007627">
    <property type="entry name" value="RNA_pol_sigma70_r2"/>
</dbReference>
<dbReference type="InterPro" id="IPR014284">
    <property type="entry name" value="RNA_pol_sigma-70_dom"/>
</dbReference>
<dbReference type="PANTHER" id="PTHR43133:SF50">
    <property type="entry name" value="ECF RNA POLYMERASE SIGMA FACTOR SIGM"/>
    <property type="match status" value="1"/>
</dbReference>
<proteinExistence type="inferred from homology"/>
<evidence type="ECO:0000313" key="8">
    <source>
        <dbReference type="EMBL" id="MCY1145532.1"/>
    </source>
</evidence>
<keyword evidence="3" id="KW-0731">Sigma factor</keyword>
<gene>
    <name evidence="8" type="ORF">OWR29_46660</name>
</gene>
<evidence type="ECO:0000256" key="2">
    <source>
        <dbReference type="ARBA" id="ARBA00023015"/>
    </source>
</evidence>
<evidence type="ECO:0000256" key="4">
    <source>
        <dbReference type="ARBA" id="ARBA00023125"/>
    </source>
</evidence>
<dbReference type="InterPro" id="IPR013249">
    <property type="entry name" value="RNA_pol_sigma70_r4_t2"/>
</dbReference>
<dbReference type="InterPro" id="IPR014325">
    <property type="entry name" value="RNA_pol_sigma-E_actinobac"/>
</dbReference>
<organism evidence="8 9">
    <name type="scientific">Paractinoplanes pyxinae</name>
    <dbReference type="NCBI Taxonomy" id="2997416"/>
    <lineage>
        <taxon>Bacteria</taxon>
        <taxon>Bacillati</taxon>
        <taxon>Actinomycetota</taxon>
        <taxon>Actinomycetes</taxon>
        <taxon>Micromonosporales</taxon>
        <taxon>Micromonosporaceae</taxon>
        <taxon>Paractinoplanes</taxon>
    </lineage>
</organism>
<dbReference type="Gene3D" id="1.10.1740.10">
    <property type="match status" value="1"/>
</dbReference>
<dbReference type="EMBL" id="JAPNTZ010000027">
    <property type="protein sequence ID" value="MCY1145532.1"/>
    <property type="molecule type" value="Genomic_DNA"/>
</dbReference>
<dbReference type="InterPro" id="IPR039425">
    <property type="entry name" value="RNA_pol_sigma-70-like"/>
</dbReference>
<dbReference type="PANTHER" id="PTHR43133">
    <property type="entry name" value="RNA POLYMERASE ECF-TYPE SIGMA FACTO"/>
    <property type="match status" value="1"/>
</dbReference>